<name>A0ABT0QVW1_9MICO</name>
<dbReference type="Gene3D" id="3.30.460.20">
    <property type="entry name" value="CorA soluble domain-like"/>
    <property type="match status" value="1"/>
</dbReference>
<dbReference type="RefSeq" id="WP_249735965.1">
    <property type="nucleotide sequence ID" value="NZ_JAKNCJ010000001.1"/>
</dbReference>
<proteinExistence type="inferred from homology"/>
<evidence type="ECO:0000313" key="9">
    <source>
        <dbReference type="EMBL" id="MCL6421800.1"/>
    </source>
</evidence>
<dbReference type="Gene3D" id="1.20.58.340">
    <property type="entry name" value="Magnesium transport protein CorA, transmembrane region"/>
    <property type="match status" value="2"/>
</dbReference>
<dbReference type="InterPro" id="IPR002523">
    <property type="entry name" value="MgTranspt_CorA/ZnTranspt_ZntB"/>
</dbReference>
<feature type="transmembrane region" description="Helical" evidence="8">
    <location>
        <begin position="330"/>
        <end position="350"/>
    </location>
</feature>
<dbReference type="SUPFAM" id="SSF144083">
    <property type="entry name" value="Magnesium transport protein CorA, transmembrane region"/>
    <property type="match status" value="1"/>
</dbReference>
<dbReference type="InterPro" id="IPR045861">
    <property type="entry name" value="CorA_cytoplasmic_dom"/>
</dbReference>
<keyword evidence="6 8" id="KW-1133">Transmembrane helix</keyword>
<evidence type="ECO:0000313" key="10">
    <source>
        <dbReference type="Proteomes" id="UP001203761"/>
    </source>
</evidence>
<keyword evidence="10" id="KW-1185">Reference proteome</keyword>
<dbReference type="InterPro" id="IPR045863">
    <property type="entry name" value="CorA_TM1_TM2"/>
</dbReference>
<feature type="transmembrane region" description="Helical" evidence="8">
    <location>
        <begin position="299"/>
        <end position="318"/>
    </location>
</feature>
<keyword evidence="4" id="KW-1003">Cell membrane</keyword>
<organism evidence="9 10">
    <name type="scientific">Brachybacterium equifaecis</name>
    <dbReference type="NCBI Taxonomy" id="2910770"/>
    <lineage>
        <taxon>Bacteria</taxon>
        <taxon>Bacillati</taxon>
        <taxon>Actinomycetota</taxon>
        <taxon>Actinomycetes</taxon>
        <taxon>Micrococcales</taxon>
        <taxon>Dermabacteraceae</taxon>
        <taxon>Brachybacterium</taxon>
    </lineage>
</organism>
<reference evidence="9" key="1">
    <citation type="submission" date="2022-02" db="EMBL/GenBank/DDBJ databases">
        <authorList>
            <person name="Lee M."/>
            <person name="Kim S.-J."/>
            <person name="Jung M.-Y."/>
        </authorList>
    </citation>
    <scope>NUCLEOTIDE SEQUENCE</scope>
    <source>
        <strain evidence="9">JHP9</strain>
    </source>
</reference>
<dbReference type="EMBL" id="JAKNCJ010000001">
    <property type="protein sequence ID" value="MCL6421800.1"/>
    <property type="molecule type" value="Genomic_DNA"/>
</dbReference>
<sequence>MSRERPRRPAPVVRGASPRLLRLVEDGVVREADPGMPLEEIREFAASARNRMGFAVLLAPTAADVAEIAGAFDLHPLITEDLLSGRQRPKLARYDDSLLLVLRSARYIDDLEDVEFSEFHLVVTGRCLVLLCQDDRLLDGRRIDPASTPEELRTVDGSWLIGDAELLSLGPEAIMYRLLEAVIDGYAPVVAGIEIDVEQIERQVFSGDAAAAQRIYLLSQEVVDLVQASTATARALRDLEAGFEKHDVPASLQTYLQDLKSDLARTVEEVQNQRQTLAQILDVNATLVAQRQNEDMKKISGWAAILFAPTLIGAIYGMNFDDMPELHWTYGYPLALGSMLLLAVVLYVVFRWKKWM</sequence>
<evidence type="ECO:0000256" key="6">
    <source>
        <dbReference type="ARBA" id="ARBA00022989"/>
    </source>
</evidence>
<evidence type="ECO:0000256" key="5">
    <source>
        <dbReference type="ARBA" id="ARBA00022692"/>
    </source>
</evidence>
<keyword evidence="7 8" id="KW-0472">Membrane</keyword>
<dbReference type="SUPFAM" id="SSF143865">
    <property type="entry name" value="CorA soluble domain-like"/>
    <property type="match status" value="1"/>
</dbReference>
<evidence type="ECO:0000256" key="7">
    <source>
        <dbReference type="ARBA" id="ARBA00023136"/>
    </source>
</evidence>
<dbReference type="PANTHER" id="PTHR46494:SF1">
    <property type="entry name" value="CORA FAMILY METAL ION TRANSPORTER (EUROFUNG)"/>
    <property type="match status" value="1"/>
</dbReference>
<dbReference type="PANTHER" id="PTHR46494">
    <property type="entry name" value="CORA FAMILY METAL ION TRANSPORTER (EUROFUNG)"/>
    <property type="match status" value="1"/>
</dbReference>
<comment type="similarity">
    <text evidence="2">Belongs to the CorA metal ion transporter (MIT) (TC 1.A.35) family.</text>
</comment>
<comment type="caution">
    <text evidence="9">The sequence shown here is derived from an EMBL/GenBank/DDBJ whole genome shotgun (WGS) entry which is preliminary data.</text>
</comment>
<evidence type="ECO:0000256" key="3">
    <source>
        <dbReference type="ARBA" id="ARBA00022448"/>
    </source>
</evidence>
<evidence type="ECO:0000256" key="1">
    <source>
        <dbReference type="ARBA" id="ARBA00004651"/>
    </source>
</evidence>
<evidence type="ECO:0000256" key="2">
    <source>
        <dbReference type="ARBA" id="ARBA00009765"/>
    </source>
</evidence>
<evidence type="ECO:0000256" key="8">
    <source>
        <dbReference type="SAM" id="Phobius"/>
    </source>
</evidence>
<keyword evidence="5 8" id="KW-0812">Transmembrane</keyword>
<comment type="subcellular location">
    <subcellularLocation>
        <location evidence="1">Cell membrane</location>
        <topology evidence="1">Multi-pass membrane protein</topology>
    </subcellularLocation>
</comment>
<protein>
    <submittedName>
        <fullName evidence="9">Magnesium and cobalt transport protein CorA</fullName>
    </submittedName>
</protein>
<dbReference type="Pfam" id="PF01544">
    <property type="entry name" value="CorA"/>
    <property type="match status" value="1"/>
</dbReference>
<accession>A0ABT0QVW1</accession>
<dbReference type="Proteomes" id="UP001203761">
    <property type="component" value="Unassembled WGS sequence"/>
</dbReference>
<keyword evidence="3" id="KW-0813">Transport</keyword>
<dbReference type="CDD" id="cd12830">
    <property type="entry name" value="MtCorA-like"/>
    <property type="match status" value="1"/>
</dbReference>
<gene>
    <name evidence="9" type="ORF">Bequi_00115</name>
</gene>
<evidence type="ECO:0000256" key="4">
    <source>
        <dbReference type="ARBA" id="ARBA00022475"/>
    </source>
</evidence>